<reference evidence="2 3" key="1">
    <citation type="submission" date="2019-12" db="EMBL/GenBank/DDBJ databases">
        <authorList>
            <person name="Li M."/>
        </authorList>
    </citation>
    <scope>NUCLEOTIDE SEQUENCE [LARGE SCALE GENOMIC DNA]</scope>
    <source>
        <strain evidence="2 3">GBMRC 2046</strain>
    </source>
</reference>
<dbReference type="SUPFAM" id="SSF55729">
    <property type="entry name" value="Acyl-CoA N-acyltransferases (Nat)"/>
    <property type="match status" value="1"/>
</dbReference>
<sequence length="170" mass="18957">MTEFLTTRLFLRPRRIADLEDCLAMDRDPLVTRFVAGPWGEPDAHRAFVLERMSHPYPPGMGYWTILDRNAAEGANFLGWILLLPVEGEENAAEIGWRLKRECWGRGMAPEAALPVLRHAFETLKVSAVVADIHPQNAASIKVAEKIGLRFAGETMADDAPAKSYRLASN</sequence>
<evidence type="ECO:0000313" key="2">
    <source>
        <dbReference type="EMBL" id="MXN66864.1"/>
    </source>
</evidence>
<dbReference type="RefSeq" id="WP_160777096.1">
    <property type="nucleotide sequence ID" value="NZ_WUMV01000008.1"/>
</dbReference>
<evidence type="ECO:0000259" key="1">
    <source>
        <dbReference type="PROSITE" id="PS51186"/>
    </source>
</evidence>
<gene>
    <name evidence="2" type="ORF">GR183_18270</name>
</gene>
<accession>A0A7X3LXB8</accession>
<organism evidence="2 3">
    <name type="scientific">Stappia sediminis</name>
    <dbReference type="NCBI Taxonomy" id="2692190"/>
    <lineage>
        <taxon>Bacteria</taxon>
        <taxon>Pseudomonadati</taxon>
        <taxon>Pseudomonadota</taxon>
        <taxon>Alphaproteobacteria</taxon>
        <taxon>Hyphomicrobiales</taxon>
        <taxon>Stappiaceae</taxon>
        <taxon>Stappia</taxon>
    </lineage>
</organism>
<dbReference type="AlphaFoldDB" id="A0A7X3LXB8"/>
<dbReference type="Gene3D" id="3.40.630.30">
    <property type="match status" value="1"/>
</dbReference>
<dbReference type="InterPro" id="IPR051531">
    <property type="entry name" value="N-acetyltransferase"/>
</dbReference>
<name>A0A7X3LXB8_9HYPH</name>
<dbReference type="EMBL" id="WUMV01000008">
    <property type="protein sequence ID" value="MXN66864.1"/>
    <property type="molecule type" value="Genomic_DNA"/>
</dbReference>
<proteinExistence type="predicted"/>
<keyword evidence="3" id="KW-1185">Reference proteome</keyword>
<keyword evidence="2" id="KW-0808">Transferase</keyword>
<feature type="domain" description="N-acetyltransferase" evidence="1">
    <location>
        <begin position="9"/>
        <end position="170"/>
    </location>
</feature>
<dbReference type="InterPro" id="IPR000182">
    <property type="entry name" value="GNAT_dom"/>
</dbReference>
<dbReference type="PROSITE" id="PS51186">
    <property type="entry name" value="GNAT"/>
    <property type="match status" value="1"/>
</dbReference>
<comment type="caution">
    <text evidence="2">The sequence shown here is derived from an EMBL/GenBank/DDBJ whole genome shotgun (WGS) entry which is preliminary data.</text>
</comment>
<dbReference type="GO" id="GO:0016747">
    <property type="term" value="F:acyltransferase activity, transferring groups other than amino-acyl groups"/>
    <property type="evidence" value="ECO:0007669"/>
    <property type="project" value="InterPro"/>
</dbReference>
<evidence type="ECO:0000313" key="3">
    <source>
        <dbReference type="Proteomes" id="UP000433101"/>
    </source>
</evidence>
<dbReference type="Proteomes" id="UP000433101">
    <property type="component" value="Unassembled WGS sequence"/>
</dbReference>
<dbReference type="PANTHER" id="PTHR43792:SF1">
    <property type="entry name" value="N-ACETYLTRANSFERASE DOMAIN-CONTAINING PROTEIN"/>
    <property type="match status" value="1"/>
</dbReference>
<protein>
    <submittedName>
        <fullName evidence="2">GNAT family N-acetyltransferase</fullName>
    </submittedName>
</protein>
<dbReference type="InterPro" id="IPR016181">
    <property type="entry name" value="Acyl_CoA_acyltransferase"/>
</dbReference>
<dbReference type="Pfam" id="PF13302">
    <property type="entry name" value="Acetyltransf_3"/>
    <property type="match status" value="1"/>
</dbReference>
<dbReference type="PANTHER" id="PTHR43792">
    <property type="entry name" value="GNAT FAMILY, PUTATIVE (AFU_ORTHOLOGUE AFUA_3G00765)-RELATED-RELATED"/>
    <property type="match status" value="1"/>
</dbReference>